<evidence type="ECO:0000259" key="4">
    <source>
        <dbReference type="PROSITE" id="PS51084"/>
    </source>
</evidence>
<dbReference type="PANTHER" id="PTHR46648:SF1">
    <property type="entry name" value="ADENOSINE 5'-MONOPHOSPHORAMIDASE HNT1"/>
    <property type="match status" value="1"/>
</dbReference>
<evidence type="ECO:0000313" key="5">
    <source>
        <dbReference type="EMBL" id="HIR58435.1"/>
    </source>
</evidence>
<evidence type="ECO:0000256" key="3">
    <source>
        <dbReference type="PROSITE-ProRule" id="PRU00464"/>
    </source>
</evidence>
<dbReference type="GO" id="GO:0003824">
    <property type="term" value="F:catalytic activity"/>
    <property type="evidence" value="ECO:0007669"/>
    <property type="project" value="InterPro"/>
</dbReference>
<dbReference type="SUPFAM" id="SSF54197">
    <property type="entry name" value="HIT-like"/>
    <property type="match status" value="1"/>
</dbReference>
<evidence type="ECO:0000256" key="1">
    <source>
        <dbReference type="PIRSR" id="PIRSR601310-1"/>
    </source>
</evidence>
<dbReference type="PANTHER" id="PTHR46648">
    <property type="entry name" value="HIT FAMILY PROTEIN 1"/>
    <property type="match status" value="1"/>
</dbReference>
<gene>
    <name evidence="5" type="ORF">IAB38_00125</name>
</gene>
<dbReference type="InterPro" id="IPR011146">
    <property type="entry name" value="HIT-like"/>
</dbReference>
<feature type="active site" description="Tele-AMP-histidine intermediate" evidence="1">
    <location>
        <position position="98"/>
    </location>
</feature>
<name>A0A9D1J2N2_9FIRM</name>
<reference evidence="5" key="1">
    <citation type="submission" date="2020-10" db="EMBL/GenBank/DDBJ databases">
        <authorList>
            <person name="Gilroy R."/>
        </authorList>
    </citation>
    <scope>NUCLEOTIDE SEQUENCE</scope>
    <source>
        <strain evidence="5">CHK184-20233</strain>
    </source>
</reference>
<dbReference type="InterPro" id="IPR036265">
    <property type="entry name" value="HIT-like_sf"/>
</dbReference>
<proteinExistence type="predicted"/>
<dbReference type="CDD" id="cd01277">
    <property type="entry name" value="HINT_subgroup"/>
    <property type="match status" value="1"/>
</dbReference>
<dbReference type="Pfam" id="PF01230">
    <property type="entry name" value="HIT"/>
    <property type="match status" value="1"/>
</dbReference>
<dbReference type="InterPro" id="IPR001310">
    <property type="entry name" value="Histidine_triad_HIT"/>
</dbReference>
<dbReference type="Gene3D" id="3.30.428.10">
    <property type="entry name" value="HIT-like"/>
    <property type="match status" value="1"/>
</dbReference>
<dbReference type="PRINTS" id="PR00332">
    <property type="entry name" value="HISTRIAD"/>
</dbReference>
<comment type="caution">
    <text evidence="5">The sequence shown here is derived from an EMBL/GenBank/DDBJ whole genome shotgun (WGS) entry which is preliminary data.</text>
</comment>
<feature type="short sequence motif" description="Histidine triad motif" evidence="2 3">
    <location>
        <begin position="96"/>
        <end position="100"/>
    </location>
</feature>
<organism evidence="5 6">
    <name type="scientific">Candidatus Onthousia excrementipullorum</name>
    <dbReference type="NCBI Taxonomy" id="2840884"/>
    <lineage>
        <taxon>Bacteria</taxon>
        <taxon>Bacillati</taxon>
        <taxon>Bacillota</taxon>
        <taxon>Bacilli</taxon>
        <taxon>Candidatus Onthousia</taxon>
    </lineage>
</organism>
<dbReference type="InterPro" id="IPR039384">
    <property type="entry name" value="HINT"/>
</dbReference>
<dbReference type="Proteomes" id="UP000824232">
    <property type="component" value="Unassembled WGS sequence"/>
</dbReference>
<protein>
    <submittedName>
        <fullName evidence="5">HIT family protein</fullName>
    </submittedName>
</protein>
<feature type="domain" description="HIT" evidence="4">
    <location>
        <begin position="5"/>
        <end position="111"/>
    </location>
</feature>
<evidence type="ECO:0000313" key="6">
    <source>
        <dbReference type="Proteomes" id="UP000824232"/>
    </source>
</evidence>
<reference evidence="5" key="2">
    <citation type="journal article" date="2021" name="PeerJ">
        <title>Extensive microbial diversity within the chicken gut microbiome revealed by metagenomics and culture.</title>
        <authorList>
            <person name="Gilroy R."/>
            <person name="Ravi A."/>
            <person name="Getino M."/>
            <person name="Pursley I."/>
            <person name="Horton D.L."/>
            <person name="Alikhan N.F."/>
            <person name="Baker D."/>
            <person name="Gharbi K."/>
            <person name="Hall N."/>
            <person name="Watson M."/>
            <person name="Adriaenssens E.M."/>
            <person name="Foster-Nyarko E."/>
            <person name="Jarju S."/>
            <person name="Secka A."/>
            <person name="Antonio M."/>
            <person name="Oren A."/>
            <person name="Chaudhuri R.R."/>
            <person name="La Ragione R."/>
            <person name="Hildebrand F."/>
            <person name="Pallen M.J."/>
        </authorList>
    </citation>
    <scope>NUCLEOTIDE SEQUENCE</scope>
    <source>
        <strain evidence="5">CHK184-20233</strain>
    </source>
</reference>
<dbReference type="AlphaFoldDB" id="A0A9D1J2N2"/>
<dbReference type="EMBL" id="DVHC01000003">
    <property type="protein sequence ID" value="HIR58435.1"/>
    <property type="molecule type" value="Genomic_DNA"/>
</dbReference>
<sequence>MNDCLFCKIIKGDIPSYKVYEDDKVLAFLDVNPNSDGHTLVIPKEHYENLFSTPNEVITYMIDTIKTKIYPILKEKLNIDGLTICQNNDYGQDVKHYHIHLIPRYNSDSFKCTYDSSEVSDIKDVYDKLKTE</sequence>
<evidence type="ECO:0000256" key="2">
    <source>
        <dbReference type="PIRSR" id="PIRSR601310-3"/>
    </source>
</evidence>
<dbReference type="GO" id="GO:0009117">
    <property type="term" value="P:nucleotide metabolic process"/>
    <property type="evidence" value="ECO:0007669"/>
    <property type="project" value="TreeGrafter"/>
</dbReference>
<accession>A0A9D1J2N2</accession>
<dbReference type="PROSITE" id="PS51084">
    <property type="entry name" value="HIT_2"/>
    <property type="match status" value="1"/>
</dbReference>